<evidence type="ECO:0000313" key="13">
    <source>
        <dbReference type="Proteomes" id="UP001306508"/>
    </source>
</evidence>
<dbReference type="Gene3D" id="3.30.420.10">
    <property type="entry name" value="Ribonuclease H-like superfamily/Ribonuclease H"/>
    <property type="match status" value="1"/>
</dbReference>
<protein>
    <recommendedName>
        <fullName evidence="3">RNA exonuclease 4</fullName>
    </recommendedName>
</protein>
<dbReference type="Pfam" id="PF00929">
    <property type="entry name" value="RNase_T"/>
    <property type="match status" value="1"/>
</dbReference>
<organism evidence="12 13">
    <name type="scientific">Arxiozyma heterogenica</name>
    <dbReference type="NCBI Taxonomy" id="278026"/>
    <lineage>
        <taxon>Eukaryota</taxon>
        <taxon>Fungi</taxon>
        <taxon>Dikarya</taxon>
        <taxon>Ascomycota</taxon>
        <taxon>Saccharomycotina</taxon>
        <taxon>Saccharomycetes</taxon>
        <taxon>Saccharomycetales</taxon>
        <taxon>Saccharomycetaceae</taxon>
        <taxon>Arxiozyma</taxon>
    </lineage>
</organism>
<dbReference type="InterPro" id="IPR037431">
    <property type="entry name" value="REX4_DEDDh_dom"/>
</dbReference>
<evidence type="ECO:0000256" key="1">
    <source>
        <dbReference type="ARBA" id="ARBA00004123"/>
    </source>
</evidence>
<evidence type="ECO:0000256" key="9">
    <source>
        <dbReference type="ARBA" id="ARBA00025599"/>
    </source>
</evidence>
<feature type="region of interest" description="Disordered" evidence="10">
    <location>
        <begin position="58"/>
        <end position="81"/>
    </location>
</feature>
<keyword evidence="13" id="KW-1185">Reference proteome</keyword>
<name>A0AAN8A897_9SACH</name>
<dbReference type="PANTHER" id="PTHR12801:SF45">
    <property type="entry name" value="RNA EXONUCLEASE 4"/>
    <property type="match status" value="1"/>
</dbReference>
<dbReference type="EMBL" id="JAWIZZ010000047">
    <property type="protein sequence ID" value="KAK5779115.1"/>
    <property type="molecule type" value="Genomic_DNA"/>
</dbReference>
<accession>A0AAN8A897</accession>
<evidence type="ECO:0000259" key="11">
    <source>
        <dbReference type="SMART" id="SM00479"/>
    </source>
</evidence>
<evidence type="ECO:0000313" key="12">
    <source>
        <dbReference type="EMBL" id="KAK5779115.1"/>
    </source>
</evidence>
<keyword evidence="7" id="KW-0269">Exonuclease</keyword>
<keyword evidence="6" id="KW-0378">Hydrolase</keyword>
<dbReference type="GO" id="GO:0006364">
    <property type="term" value="P:rRNA processing"/>
    <property type="evidence" value="ECO:0007669"/>
    <property type="project" value="UniProtKB-KW"/>
</dbReference>
<dbReference type="GO" id="GO:0000027">
    <property type="term" value="P:ribosomal large subunit assembly"/>
    <property type="evidence" value="ECO:0007669"/>
    <property type="project" value="TreeGrafter"/>
</dbReference>
<dbReference type="InterPro" id="IPR013520">
    <property type="entry name" value="Ribonucl_H"/>
</dbReference>
<dbReference type="FunFam" id="3.30.420.10:FF:000007">
    <property type="entry name" value="Interferon-stimulated exonuclease gene 20"/>
    <property type="match status" value="1"/>
</dbReference>
<evidence type="ECO:0000256" key="6">
    <source>
        <dbReference type="ARBA" id="ARBA00022801"/>
    </source>
</evidence>
<dbReference type="Proteomes" id="UP001306508">
    <property type="component" value="Unassembled WGS sequence"/>
</dbReference>
<feature type="region of interest" description="Disordered" evidence="10">
    <location>
        <begin position="14"/>
        <end position="42"/>
    </location>
</feature>
<dbReference type="PANTHER" id="PTHR12801">
    <property type="entry name" value="RNA EXONUCLEASE REXO1 / RECO3 FAMILY MEMBER-RELATED"/>
    <property type="match status" value="1"/>
</dbReference>
<evidence type="ECO:0000256" key="5">
    <source>
        <dbReference type="ARBA" id="ARBA00022722"/>
    </source>
</evidence>
<dbReference type="InterPro" id="IPR012337">
    <property type="entry name" value="RNaseH-like_sf"/>
</dbReference>
<dbReference type="InterPro" id="IPR036397">
    <property type="entry name" value="RNaseH_sf"/>
</dbReference>
<comment type="function">
    <text evidence="9">Exoribonuclease involved in ribosome biosynthesis. Involved in the processing of ITS1, the internal transcribed spacer localized between the 18S and 5.8S rRNAs.</text>
</comment>
<gene>
    <name evidence="12" type="ORF">RI543_003000</name>
</gene>
<proteinExistence type="inferred from homology"/>
<dbReference type="GO" id="GO:0003676">
    <property type="term" value="F:nucleic acid binding"/>
    <property type="evidence" value="ECO:0007669"/>
    <property type="project" value="InterPro"/>
</dbReference>
<reference evidence="13" key="1">
    <citation type="submission" date="2023-07" db="EMBL/GenBank/DDBJ databases">
        <title>A draft genome of Kazachstania heterogenica Y-27499.</title>
        <authorList>
            <person name="Donic C."/>
            <person name="Kralova J.S."/>
            <person name="Fidel L."/>
            <person name="Ben-Dor S."/>
            <person name="Jung S."/>
        </authorList>
    </citation>
    <scope>NUCLEOTIDE SEQUENCE [LARGE SCALE GENOMIC DNA]</scope>
    <source>
        <strain evidence="13">Y27499</strain>
    </source>
</reference>
<evidence type="ECO:0000256" key="8">
    <source>
        <dbReference type="ARBA" id="ARBA00023242"/>
    </source>
</evidence>
<dbReference type="InterPro" id="IPR047021">
    <property type="entry name" value="REXO1/3/4-like"/>
</dbReference>
<comment type="similarity">
    <text evidence="2">Belongs to the REXO4 family.</text>
</comment>
<dbReference type="CDD" id="cd06144">
    <property type="entry name" value="REX4_like"/>
    <property type="match status" value="1"/>
</dbReference>
<comment type="caution">
    <text evidence="12">The sequence shown here is derived from an EMBL/GenBank/DDBJ whole genome shotgun (WGS) entry which is preliminary data.</text>
</comment>
<keyword evidence="5" id="KW-0540">Nuclease</keyword>
<dbReference type="SUPFAM" id="SSF53098">
    <property type="entry name" value="Ribonuclease H-like"/>
    <property type="match status" value="1"/>
</dbReference>
<feature type="compositionally biased region" description="Basic residues" evidence="10">
    <location>
        <begin position="14"/>
        <end position="26"/>
    </location>
</feature>
<sequence>MTLSSNWKILQKEKKVKVSKKSKKVKTANYTDKRTSNGPQPTKIMSMIYTMNKAIEQHEKDKKEGKSFQFNSTKDDNKDNQLENVVEKNASSVNNKKATDIGKYVAMDCEFVGVGPEGKEHALARISITNYYGHIILDEFVRPKEKVVDWRTHISGIKPEHMKQAISFKDAQKKCAEIIKGRILIGHALKHDLDALLLSHPKSMIRDTARHLPFRKKYAKGKSPSLKKLTKEVLKVQIQSGEHSSVEDARATMLLYKSDKSEFEKLHRTAFGSGKM</sequence>
<feature type="domain" description="Exonuclease" evidence="11">
    <location>
        <begin position="103"/>
        <end position="265"/>
    </location>
</feature>
<keyword evidence="8" id="KW-0539">Nucleus</keyword>
<comment type="subcellular location">
    <subcellularLocation>
        <location evidence="1">Nucleus</location>
    </subcellularLocation>
</comment>
<evidence type="ECO:0000256" key="3">
    <source>
        <dbReference type="ARBA" id="ARBA00016937"/>
    </source>
</evidence>
<evidence type="ECO:0000256" key="2">
    <source>
        <dbReference type="ARBA" id="ARBA00010489"/>
    </source>
</evidence>
<dbReference type="AlphaFoldDB" id="A0AAN8A897"/>
<evidence type="ECO:0000256" key="10">
    <source>
        <dbReference type="SAM" id="MobiDB-lite"/>
    </source>
</evidence>
<evidence type="ECO:0000256" key="7">
    <source>
        <dbReference type="ARBA" id="ARBA00022839"/>
    </source>
</evidence>
<dbReference type="GO" id="GO:0005634">
    <property type="term" value="C:nucleus"/>
    <property type="evidence" value="ECO:0007669"/>
    <property type="project" value="UniProtKB-SubCell"/>
</dbReference>
<evidence type="ECO:0000256" key="4">
    <source>
        <dbReference type="ARBA" id="ARBA00022552"/>
    </source>
</evidence>
<dbReference type="GO" id="GO:0008408">
    <property type="term" value="F:3'-5' exonuclease activity"/>
    <property type="evidence" value="ECO:0007669"/>
    <property type="project" value="InterPro"/>
</dbReference>
<keyword evidence="4" id="KW-0698">rRNA processing</keyword>
<dbReference type="SMART" id="SM00479">
    <property type="entry name" value="EXOIII"/>
    <property type="match status" value="1"/>
</dbReference>